<reference evidence="1 2" key="1">
    <citation type="journal article" date="2017" name="Environ. Microbiol.">
        <title>Decay of the glycolytic pathway and adaptation to intranuclear parasitism within Enterocytozoonidae microsporidia.</title>
        <authorList>
            <person name="Wiredu Boakye D."/>
            <person name="Jaroenlak P."/>
            <person name="Prachumwat A."/>
            <person name="Williams T.A."/>
            <person name="Bateman K.S."/>
            <person name="Itsathitphaisarn O."/>
            <person name="Sritunyalucksana K."/>
            <person name="Paszkiewicz K.H."/>
            <person name="Moore K.A."/>
            <person name="Stentiford G.D."/>
            <person name="Williams B.A."/>
        </authorList>
    </citation>
    <scope>NUCLEOTIDE SEQUENCE [LARGE SCALE GENOMIC DNA]</scope>
    <source>
        <strain evidence="1 2">GB1</strain>
    </source>
</reference>
<gene>
    <name evidence="1" type="ORF">HERIO_2408</name>
</gene>
<organism evidence="1 2">
    <name type="scientific">Hepatospora eriocheir</name>
    <dbReference type="NCBI Taxonomy" id="1081669"/>
    <lineage>
        <taxon>Eukaryota</taxon>
        <taxon>Fungi</taxon>
        <taxon>Fungi incertae sedis</taxon>
        <taxon>Microsporidia</taxon>
        <taxon>Hepatosporidae</taxon>
        <taxon>Hepatospora</taxon>
    </lineage>
</organism>
<accession>A0A1X0Q738</accession>
<dbReference type="VEuPathDB" id="MicrosporidiaDB:A0H76_2417"/>
<dbReference type="AlphaFoldDB" id="A0A1X0Q738"/>
<name>A0A1X0Q738_9MICR</name>
<proteinExistence type="predicted"/>
<keyword evidence="2" id="KW-1185">Reference proteome</keyword>
<protein>
    <submittedName>
        <fullName evidence="1">Uncharacterized protein</fullName>
    </submittedName>
</protein>
<evidence type="ECO:0000313" key="2">
    <source>
        <dbReference type="Proteomes" id="UP000192356"/>
    </source>
</evidence>
<comment type="caution">
    <text evidence="1">The sequence shown here is derived from an EMBL/GenBank/DDBJ whole genome shotgun (WGS) entry which is preliminary data.</text>
</comment>
<dbReference type="Proteomes" id="UP000192356">
    <property type="component" value="Unassembled WGS sequence"/>
</dbReference>
<sequence length="103" mass="12321">MNFEELMVILNDNSAFIAKIVDWAMLLPKDEWRSIYCKGHSVLRTRRKKYCDSFLLCCRPFKKEWSIFKNTFFSYEKKGKRWIAIPIQKIIKLSLVILKPTIS</sequence>
<dbReference type="EMBL" id="LVKB01000261">
    <property type="protein sequence ID" value="ORD95552.1"/>
    <property type="molecule type" value="Genomic_DNA"/>
</dbReference>
<evidence type="ECO:0000313" key="1">
    <source>
        <dbReference type="EMBL" id="ORD95552.1"/>
    </source>
</evidence>
<dbReference type="VEuPathDB" id="MicrosporidiaDB:HERIO_2408"/>